<evidence type="ECO:0000259" key="2">
    <source>
        <dbReference type="Pfam" id="PF14613"/>
    </source>
</evidence>
<feature type="domain" description="HAM1-like C-terminal" evidence="2">
    <location>
        <begin position="582"/>
        <end position="662"/>
    </location>
</feature>
<dbReference type="AlphaFoldDB" id="A0A4Y7PUN2"/>
<feature type="domain" description="HAM1-like N-terminal" evidence="3">
    <location>
        <begin position="42"/>
        <end position="117"/>
    </location>
</feature>
<sequence length="796" mass="89783">MSKPTKIAGSALAEPMTSTNSGQPCTPIQESSATSGQEKTSIRTFEEPGIPDKQQIDLTLAYVRDHSPVDVNKLSPEVQKLVQDIRDIVETTRLMVAEKHVDELFKKLIWNTRYTDLERDLSIIGHEVFTRDSMHSAKGIRPDQERLQNVDPSAPRDTFITKGGRQPGRNETPLLEAQVPGPPARKHVHRRRGANQRAVSGGAVDTTHARGQDVRRNVDAAETDEEKKDNLLDRVPQEHKDLANDTANASLPTQWNVAIISSSAARRLVFLFVVLCRQSIRRLLGFFENYASHGKHVAGRGQESHQAFTEALALNTALSELRTLLERFANDQSLQIVIDAANALYADAQSDEELRDWFYSVAAYLRKTLLEPGFVLEPECNNEANRLRDSGRPFYDGKYKGHFDNLFDTFGAWFRAMGDDPLNVRFGQDPRLRSAHEGPALWEDLRKVIMPQLIDQVGYVTVPRIEYTDDALDLVVENLTLQGRNIFPNMVSIEAHNFVKFSPYDSIKDEHHHDFTITMAPIQADMRDVAFYFRKKTGIPKIKDSGLADVVLGGEGLSATVHLSSAGKDRSSVFKVKNVVLKVNSLKFHIRDSKHDTLYNTLRPLATGLVKRQIQKAFADAITTGLEYVDGRLVGVRDCMADAKNSDETYRMQVLQQMFQRKFGHSGRYCTDFGVDLKRGCCGESVRASSYLLLYHHHLLTVPLQTASSNPIHAQCDIDNRRKMTEHVEDHKDRWIHPSPPPIRVDHARQFKRVVPHQDNTRHRQGPSKNPLSEGWPYRSLSALRLDMVDVMGSNG</sequence>
<feature type="region of interest" description="Disordered" evidence="1">
    <location>
        <begin position="1"/>
        <end position="40"/>
    </location>
</feature>
<feature type="domain" description="HAM1-like N-terminal" evidence="3">
    <location>
        <begin position="119"/>
        <end position="235"/>
    </location>
</feature>
<dbReference type="Pfam" id="PF14613">
    <property type="entry name" value="HAM1_C"/>
    <property type="match status" value="1"/>
</dbReference>
<feature type="domain" description="HAM1-like N-terminal" evidence="3">
    <location>
        <begin position="277"/>
        <end position="569"/>
    </location>
</feature>
<feature type="region of interest" description="Disordered" evidence="1">
    <location>
        <begin position="147"/>
        <end position="210"/>
    </location>
</feature>
<evidence type="ECO:0000259" key="3">
    <source>
        <dbReference type="Pfam" id="PF19343"/>
    </source>
</evidence>
<dbReference type="InterPro" id="IPR045967">
    <property type="entry name" value="HAM1-like_N"/>
</dbReference>
<name>A0A4Y7PUN2_9AGAM</name>
<dbReference type="InterPro" id="IPR027842">
    <property type="entry name" value="HAM1-like_C"/>
</dbReference>
<dbReference type="InterPro" id="IPR017943">
    <property type="entry name" value="Bactericidal_perm-incr_a/b_dom"/>
</dbReference>
<feature type="compositionally biased region" description="Polar residues" evidence="1">
    <location>
        <begin position="16"/>
        <end position="39"/>
    </location>
</feature>
<dbReference type="STRING" id="50990.A0A4Y7PUN2"/>
<keyword evidence="5" id="KW-1185">Reference proteome</keyword>
<dbReference type="PANTHER" id="PTHR31138">
    <property type="entry name" value="CHROMOSOME 19, WHOLE GENOME SHOTGUN SEQUENCE"/>
    <property type="match status" value="1"/>
</dbReference>
<dbReference type="VEuPathDB" id="FungiDB:BD410DRAFT_842921"/>
<dbReference type="Proteomes" id="UP000294933">
    <property type="component" value="Unassembled WGS sequence"/>
</dbReference>
<evidence type="ECO:0000313" key="4">
    <source>
        <dbReference type="EMBL" id="TDL18299.1"/>
    </source>
</evidence>
<dbReference type="PANTHER" id="PTHR31138:SF1">
    <property type="entry name" value="PDZ DOMAIN-CONTAINING PROTEIN"/>
    <property type="match status" value="1"/>
</dbReference>
<dbReference type="GO" id="GO:0008289">
    <property type="term" value="F:lipid binding"/>
    <property type="evidence" value="ECO:0007669"/>
    <property type="project" value="InterPro"/>
</dbReference>
<proteinExistence type="predicted"/>
<reference evidence="4 5" key="1">
    <citation type="submission" date="2018-06" db="EMBL/GenBank/DDBJ databases">
        <title>A transcriptomic atlas of mushroom development highlights an independent origin of complex multicellularity.</title>
        <authorList>
            <consortium name="DOE Joint Genome Institute"/>
            <person name="Krizsan K."/>
            <person name="Almasi E."/>
            <person name="Merenyi Z."/>
            <person name="Sahu N."/>
            <person name="Viragh M."/>
            <person name="Koszo T."/>
            <person name="Mondo S."/>
            <person name="Kiss B."/>
            <person name="Balint B."/>
            <person name="Kues U."/>
            <person name="Barry K."/>
            <person name="Hegedus J.C."/>
            <person name="Henrissat B."/>
            <person name="Johnson J."/>
            <person name="Lipzen A."/>
            <person name="Ohm R."/>
            <person name="Nagy I."/>
            <person name="Pangilinan J."/>
            <person name="Yan J."/>
            <person name="Xiong Y."/>
            <person name="Grigoriev I.V."/>
            <person name="Hibbett D.S."/>
            <person name="Nagy L.G."/>
        </authorList>
    </citation>
    <scope>NUCLEOTIDE SEQUENCE [LARGE SCALE GENOMIC DNA]</scope>
    <source>
        <strain evidence="4 5">SZMC22713</strain>
    </source>
</reference>
<dbReference type="OrthoDB" id="19394at2759"/>
<evidence type="ECO:0000256" key="1">
    <source>
        <dbReference type="SAM" id="MobiDB-lite"/>
    </source>
</evidence>
<protein>
    <submittedName>
        <fullName evidence="4">Uncharacterized protein</fullName>
    </submittedName>
</protein>
<organism evidence="4 5">
    <name type="scientific">Rickenella mellea</name>
    <dbReference type="NCBI Taxonomy" id="50990"/>
    <lineage>
        <taxon>Eukaryota</taxon>
        <taxon>Fungi</taxon>
        <taxon>Dikarya</taxon>
        <taxon>Basidiomycota</taxon>
        <taxon>Agaricomycotina</taxon>
        <taxon>Agaricomycetes</taxon>
        <taxon>Hymenochaetales</taxon>
        <taxon>Rickenellaceae</taxon>
        <taxon>Rickenella</taxon>
    </lineage>
</organism>
<dbReference type="Gene3D" id="3.15.10.10">
    <property type="entry name" value="Bactericidal permeability-increasing protein, domain 1"/>
    <property type="match status" value="1"/>
</dbReference>
<evidence type="ECO:0000313" key="5">
    <source>
        <dbReference type="Proteomes" id="UP000294933"/>
    </source>
</evidence>
<dbReference type="SUPFAM" id="SSF55394">
    <property type="entry name" value="Bactericidal permeability-increasing protein, BPI"/>
    <property type="match status" value="1"/>
</dbReference>
<feature type="compositionally biased region" description="Basic residues" evidence="1">
    <location>
        <begin position="184"/>
        <end position="194"/>
    </location>
</feature>
<feature type="region of interest" description="Disordered" evidence="1">
    <location>
        <begin position="756"/>
        <end position="775"/>
    </location>
</feature>
<gene>
    <name evidence="4" type="ORF">BD410DRAFT_842921</name>
</gene>
<dbReference type="Pfam" id="PF19343">
    <property type="entry name" value="HAM1_N"/>
    <property type="match status" value="3"/>
</dbReference>
<accession>A0A4Y7PUN2</accession>
<dbReference type="EMBL" id="ML170209">
    <property type="protein sequence ID" value="TDL18299.1"/>
    <property type="molecule type" value="Genomic_DNA"/>
</dbReference>